<dbReference type="AlphaFoldDB" id="A0A1Y2DWT5"/>
<dbReference type="InterPro" id="IPR029411">
    <property type="entry name" value="RG-lyase_III"/>
</dbReference>
<keyword evidence="3" id="KW-1185">Reference proteome</keyword>
<feature type="domain" description="Rhamnogalacturonan lyase" evidence="1">
    <location>
        <begin position="34"/>
        <end position="113"/>
    </location>
</feature>
<evidence type="ECO:0000313" key="2">
    <source>
        <dbReference type="EMBL" id="ORY63596.1"/>
    </source>
</evidence>
<proteinExistence type="predicted"/>
<name>A0A1Y2DWT5_9FUNG</name>
<dbReference type="Pfam" id="PF14683">
    <property type="entry name" value="CBM-like"/>
    <property type="match status" value="1"/>
</dbReference>
<comment type="caution">
    <text evidence="2">The sequence shown here is derived from an EMBL/GenBank/DDBJ whole genome shotgun (WGS) entry which is preliminary data.</text>
</comment>
<protein>
    <recommendedName>
        <fullName evidence="1">Rhamnogalacturonan lyase domain-containing protein</fullName>
    </recommendedName>
</protein>
<evidence type="ECO:0000313" key="3">
    <source>
        <dbReference type="Proteomes" id="UP000193920"/>
    </source>
</evidence>
<organism evidence="2 3">
    <name type="scientific">Neocallimastix californiae</name>
    <dbReference type="NCBI Taxonomy" id="1754190"/>
    <lineage>
        <taxon>Eukaryota</taxon>
        <taxon>Fungi</taxon>
        <taxon>Fungi incertae sedis</taxon>
        <taxon>Chytridiomycota</taxon>
        <taxon>Chytridiomycota incertae sedis</taxon>
        <taxon>Neocallimastigomycetes</taxon>
        <taxon>Neocallimastigales</taxon>
        <taxon>Neocallimastigaceae</taxon>
        <taxon>Neocallimastix</taxon>
    </lineage>
</organism>
<dbReference type="OrthoDB" id="2130367at2759"/>
<accession>A0A1Y2DWT5</accession>
<evidence type="ECO:0000259" key="1">
    <source>
        <dbReference type="Pfam" id="PF14683"/>
    </source>
</evidence>
<dbReference type="Proteomes" id="UP000193920">
    <property type="component" value="Unassembled WGS sequence"/>
</dbReference>
<sequence length="117" mass="13198">MLKFLSLIMYQIRNGKLDNTILNDSKIFLGISPNFSINNFNPSTHQLRVLVAANYSTLLSVSINGGKNSAEVANFKDDACVHCNGIRGFYSELEFKIRLNDLRIEENKITLRASKTE</sequence>
<gene>
    <name evidence="2" type="ORF">LY90DRAFT_505250</name>
</gene>
<reference evidence="2 3" key="1">
    <citation type="submission" date="2016-08" db="EMBL/GenBank/DDBJ databases">
        <title>A Parts List for Fungal Cellulosomes Revealed by Comparative Genomics.</title>
        <authorList>
            <consortium name="DOE Joint Genome Institute"/>
            <person name="Haitjema C.H."/>
            <person name="Gilmore S.P."/>
            <person name="Henske J.K."/>
            <person name="Solomon K.V."/>
            <person name="De Groot R."/>
            <person name="Kuo A."/>
            <person name="Mondo S.J."/>
            <person name="Salamov A.A."/>
            <person name="Labutti K."/>
            <person name="Zhao Z."/>
            <person name="Chiniquy J."/>
            <person name="Barry K."/>
            <person name="Brewer H.M."/>
            <person name="Purvine S.O."/>
            <person name="Wright A.T."/>
            <person name="Boxma B."/>
            <person name="Van Alen T."/>
            <person name="Hackstein J.H."/>
            <person name="Baker S.E."/>
            <person name="Grigoriev I.V."/>
            <person name="O'Malley M.A."/>
        </authorList>
    </citation>
    <scope>NUCLEOTIDE SEQUENCE [LARGE SCALE GENOMIC DNA]</scope>
    <source>
        <strain evidence="2 3">G1</strain>
    </source>
</reference>
<dbReference type="EMBL" id="MCOG01000056">
    <property type="protein sequence ID" value="ORY63596.1"/>
    <property type="molecule type" value="Genomic_DNA"/>
</dbReference>